<keyword evidence="2" id="KW-1185">Reference proteome</keyword>
<dbReference type="InterPro" id="IPR004855">
    <property type="entry name" value="TFIIA_asu/bsu"/>
</dbReference>
<accession>A0AAU9LDY1</accession>
<evidence type="ECO:0000313" key="1">
    <source>
        <dbReference type="EMBL" id="CAH1412527.1"/>
    </source>
</evidence>
<dbReference type="EMBL" id="CAKMRJ010000001">
    <property type="protein sequence ID" value="CAH1412527.1"/>
    <property type="molecule type" value="Genomic_DNA"/>
</dbReference>
<dbReference type="PANTHER" id="PTHR12694:SF8">
    <property type="entry name" value="TRANSCRIPTION INITIATION FACTOR IIA SUBUNIT 1"/>
    <property type="match status" value="1"/>
</dbReference>
<comment type="caution">
    <text evidence="1">The sequence shown here is derived from an EMBL/GenBank/DDBJ whole genome shotgun (WGS) entry which is preliminary data.</text>
</comment>
<organism evidence="1 2">
    <name type="scientific">Lactuca virosa</name>
    <dbReference type="NCBI Taxonomy" id="75947"/>
    <lineage>
        <taxon>Eukaryota</taxon>
        <taxon>Viridiplantae</taxon>
        <taxon>Streptophyta</taxon>
        <taxon>Embryophyta</taxon>
        <taxon>Tracheophyta</taxon>
        <taxon>Spermatophyta</taxon>
        <taxon>Magnoliopsida</taxon>
        <taxon>eudicotyledons</taxon>
        <taxon>Gunneridae</taxon>
        <taxon>Pentapetalae</taxon>
        <taxon>asterids</taxon>
        <taxon>campanulids</taxon>
        <taxon>Asterales</taxon>
        <taxon>Asteraceae</taxon>
        <taxon>Cichorioideae</taxon>
        <taxon>Cichorieae</taxon>
        <taxon>Lactucinae</taxon>
        <taxon>Lactuca</taxon>
    </lineage>
</organism>
<dbReference type="Gene3D" id="3.40.50.2300">
    <property type="match status" value="1"/>
</dbReference>
<dbReference type="PANTHER" id="PTHR12694">
    <property type="entry name" value="TRANSCRIPTION INITIATION FACTOR IIA SUBUNIT 1"/>
    <property type="match status" value="1"/>
</dbReference>
<evidence type="ECO:0000313" key="2">
    <source>
        <dbReference type="Proteomes" id="UP001157418"/>
    </source>
</evidence>
<dbReference type="AlphaFoldDB" id="A0AAU9LDY1"/>
<dbReference type="Gene3D" id="1.10.287.100">
    <property type="match status" value="1"/>
</dbReference>
<protein>
    <submittedName>
        <fullName evidence="1">Uncharacterized protein</fullName>
    </submittedName>
</protein>
<reference evidence="1 2" key="1">
    <citation type="submission" date="2022-01" db="EMBL/GenBank/DDBJ databases">
        <authorList>
            <person name="Xiong W."/>
            <person name="Schranz E."/>
        </authorList>
    </citation>
    <scope>NUCLEOTIDE SEQUENCE [LARGE SCALE GENOMIC DNA]</scope>
</reference>
<proteinExistence type="predicted"/>
<dbReference type="GO" id="GO:0006367">
    <property type="term" value="P:transcription initiation at RNA polymerase II promoter"/>
    <property type="evidence" value="ECO:0007669"/>
    <property type="project" value="InterPro"/>
</dbReference>
<gene>
    <name evidence="1" type="ORF">LVIROSA_LOCUS538</name>
</gene>
<sequence length="353" mass="38795">MVIVTAWGFINSFRKIFLVNSINPNLSLNQETLTFLSSHEPVIAAKKINNKDQLVRFLPKTGTTSPKSDFTSLSEFFFSVIDASTKFEFATFSSLKTHVINKVQEEFINNGGPGEGILSELQGLWELKMMQAGAIVGPIDRSVVTKSMAPGATSNTVHDLNVPYEGLEEYETPTVDLLFPPTPLQNPMQTPLPVQTPLPGTAPTPLPGTMDNYNIPTRGTPITPSVYPSINENGVSDGKSGRPNTYMASASFLSSSLLCVESFHYYITLRLYIKVLFSVQQPPSPWLNQRPPLDVNVVINGSVVNYWACINFSRTVPDSAAQSFCHQLVQMCQESGMEFKSESVVPVYSATPD</sequence>
<dbReference type="GO" id="GO:0005672">
    <property type="term" value="C:transcription factor TFIIA complex"/>
    <property type="evidence" value="ECO:0007669"/>
    <property type="project" value="InterPro"/>
</dbReference>
<dbReference type="Proteomes" id="UP001157418">
    <property type="component" value="Unassembled WGS sequence"/>
</dbReference>
<name>A0AAU9LDY1_9ASTR</name>